<accession>A0A5B8XRL8</accession>
<dbReference type="UniPathway" id="UPA00060"/>
<evidence type="ECO:0000313" key="5">
    <source>
        <dbReference type="EMBL" id="QED28300.1"/>
    </source>
</evidence>
<proteinExistence type="predicted"/>
<dbReference type="Gene3D" id="3.50.50.60">
    <property type="entry name" value="FAD/NAD(P)-binding domain"/>
    <property type="match status" value="1"/>
</dbReference>
<comment type="pathway">
    <text evidence="1">Cofactor biosynthesis; thiamine diphosphate biosynthesis.</text>
</comment>
<dbReference type="EMBL" id="CP042467">
    <property type="protein sequence ID" value="QED28300.1"/>
    <property type="molecule type" value="Genomic_DNA"/>
</dbReference>
<reference evidence="5 6" key="1">
    <citation type="submission" date="2019-08" db="EMBL/GenBank/DDBJ databases">
        <authorList>
            <person name="Liang Q."/>
        </authorList>
    </citation>
    <scope>NUCLEOTIDE SEQUENCE [LARGE SCALE GENOMIC DNA]</scope>
    <source>
        <strain evidence="5 6">V1718</strain>
    </source>
</reference>
<dbReference type="GO" id="GO:0009228">
    <property type="term" value="P:thiamine biosynthetic process"/>
    <property type="evidence" value="ECO:0007669"/>
    <property type="project" value="UniProtKB-KW"/>
</dbReference>
<keyword evidence="3 5" id="KW-0560">Oxidoreductase</keyword>
<feature type="domain" description="FAD dependent oxidoreductase" evidence="4">
    <location>
        <begin position="4"/>
        <end position="349"/>
    </location>
</feature>
<keyword evidence="6" id="KW-1185">Reference proteome</keyword>
<gene>
    <name evidence="5" type="primary">thiO</name>
    <name evidence="5" type="ORF">FRD01_13885</name>
</gene>
<dbReference type="OrthoDB" id="9805337at2"/>
<dbReference type="SUPFAM" id="SSF54373">
    <property type="entry name" value="FAD-linked reductases, C-terminal domain"/>
    <property type="match status" value="1"/>
</dbReference>
<evidence type="ECO:0000256" key="2">
    <source>
        <dbReference type="ARBA" id="ARBA00022977"/>
    </source>
</evidence>
<evidence type="ECO:0000259" key="4">
    <source>
        <dbReference type="Pfam" id="PF01266"/>
    </source>
</evidence>
<dbReference type="EC" id="1.4.3.19" evidence="5"/>
<dbReference type="SUPFAM" id="SSF51905">
    <property type="entry name" value="FAD/NAD(P)-binding domain"/>
    <property type="match status" value="1"/>
</dbReference>
<dbReference type="NCBIfam" id="TIGR02352">
    <property type="entry name" value="thiamin_ThiO"/>
    <property type="match status" value="1"/>
</dbReference>
<dbReference type="PANTHER" id="PTHR13847">
    <property type="entry name" value="SARCOSINE DEHYDROGENASE-RELATED"/>
    <property type="match status" value="1"/>
</dbReference>
<evidence type="ECO:0000313" key="6">
    <source>
        <dbReference type="Proteomes" id="UP000321595"/>
    </source>
</evidence>
<dbReference type="GO" id="GO:0043799">
    <property type="term" value="F:glycine oxidase activity"/>
    <property type="evidence" value="ECO:0007669"/>
    <property type="project" value="UniProtKB-EC"/>
</dbReference>
<dbReference type="KEGG" id="bbae:FRD01_13885"/>
<evidence type="ECO:0000256" key="3">
    <source>
        <dbReference type="ARBA" id="ARBA00023002"/>
    </source>
</evidence>
<dbReference type="InterPro" id="IPR012727">
    <property type="entry name" value="Gly_oxidase_ThiO"/>
</dbReference>
<dbReference type="GO" id="GO:0005737">
    <property type="term" value="C:cytoplasm"/>
    <property type="evidence" value="ECO:0007669"/>
    <property type="project" value="TreeGrafter"/>
</dbReference>
<dbReference type="GO" id="GO:0050660">
    <property type="term" value="F:flavin adenine dinucleotide binding"/>
    <property type="evidence" value="ECO:0007669"/>
    <property type="project" value="InterPro"/>
</dbReference>
<dbReference type="RefSeq" id="WP_146960602.1">
    <property type="nucleotide sequence ID" value="NZ_CP042467.1"/>
</dbReference>
<dbReference type="Gene3D" id="3.30.9.10">
    <property type="entry name" value="D-Amino Acid Oxidase, subunit A, domain 2"/>
    <property type="match status" value="1"/>
</dbReference>
<protein>
    <submittedName>
        <fullName evidence="5">Glycine oxidase ThiO</fullName>
        <ecNumber evidence="5">1.4.3.19</ecNumber>
    </submittedName>
</protein>
<name>A0A5B8XRL8_9DELT</name>
<dbReference type="InterPro" id="IPR006076">
    <property type="entry name" value="FAD-dep_OxRdtase"/>
</dbReference>
<dbReference type="AlphaFoldDB" id="A0A5B8XRL8"/>
<sequence>MTPDVIFIGAGVAGLGAAWLLAEKGVKVLVLERDEAGAGTSGRAGGMLAPSAELKFGEEELLKFELESMRLWPDFVARLEARSQMKVDYRTHGTLIVAVDRDDLERIDHLWTYHRELELEVQRMDGDALRELEPGLAPGIPGGLYVRGDHQVDPRLLVQALVKAIRNAGGSVREGCRVLAIETEAGAVSGVQLEEGFISAPSVVVSAGVWLKEIEGLPKDDRPRVRPVRGQMIAVECGEPPLLKHVVRGPDAYLIPRSDGELVIGSTMEEQGFDPALTAGGLMDILVGAWEVLPGIHQARVLGTWTGFRPMTLDNMPQVRASSVPGLFWSVGHGRNGILLTPATAERMVSVYEGSVLVG</sequence>
<dbReference type="InterPro" id="IPR036188">
    <property type="entry name" value="FAD/NAD-bd_sf"/>
</dbReference>
<organism evidence="5 6">
    <name type="scientific">Microvenator marinus</name>
    <dbReference type="NCBI Taxonomy" id="2600177"/>
    <lineage>
        <taxon>Bacteria</taxon>
        <taxon>Deltaproteobacteria</taxon>
        <taxon>Bradymonadales</taxon>
        <taxon>Microvenatoraceae</taxon>
        <taxon>Microvenator</taxon>
    </lineage>
</organism>
<dbReference type="Pfam" id="PF01266">
    <property type="entry name" value="DAO"/>
    <property type="match status" value="1"/>
</dbReference>
<keyword evidence="2" id="KW-0784">Thiamine biosynthesis</keyword>
<dbReference type="PANTHER" id="PTHR13847:SF289">
    <property type="entry name" value="GLYCINE OXIDASE"/>
    <property type="match status" value="1"/>
</dbReference>
<dbReference type="Proteomes" id="UP000321595">
    <property type="component" value="Chromosome"/>
</dbReference>
<evidence type="ECO:0000256" key="1">
    <source>
        <dbReference type="ARBA" id="ARBA00004948"/>
    </source>
</evidence>
<dbReference type="GO" id="GO:0009229">
    <property type="term" value="P:thiamine diphosphate biosynthetic process"/>
    <property type="evidence" value="ECO:0007669"/>
    <property type="project" value="UniProtKB-UniPathway"/>
</dbReference>